<dbReference type="AlphaFoldDB" id="A0A835G9C6"/>
<evidence type="ECO:0000256" key="6">
    <source>
        <dbReference type="PROSITE-ProRule" id="PRU00042"/>
    </source>
</evidence>
<dbReference type="FunFam" id="3.30.160.60:FF:000630">
    <property type="entry name" value="Zinc finger protein 180"/>
    <property type="match status" value="2"/>
</dbReference>
<feature type="domain" description="C2H2-type" evidence="7">
    <location>
        <begin position="732"/>
        <end position="759"/>
    </location>
</feature>
<dbReference type="InterPro" id="IPR036440">
    <property type="entry name" value="Peptidase_C15-like_sf"/>
</dbReference>
<gene>
    <name evidence="8" type="ORF">HW555_009389</name>
</gene>
<dbReference type="PRINTS" id="PR00706">
    <property type="entry name" value="PYROGLUPTASE"/>
</dbReference>
<comment type="similarity">
    <text evidence="1">Belongs to the peptidase C15 family.</text>
</comment>
<organism evidence="8 9">
    <name type="scientific">Spodoptera exigua</name>
    <name type="common">Beet armyworm</name>
    <name type="synonym">Noctua fulgens</name>
    <dbReference type="NCBI Taxonomy" id="7107"/>
    <lineage>
        <taxon>Eukaryota</taxon>
        <taxon>Metazoa</taxon>
        <taxon>Ecdysozoa</taxon>
        <taxon>Arthropoda</taxon>
        <taxon>Hexapoda</taxon>
        <taxon>Insecta</taxon>
        <taxon>Pterygota</taxon>
        <taxon>Neoptera</taxon>
        <taxon>Endopterygota</taxon>
        <taxon>Lepidoptera</taxon>
        <taxon>Glossata</taxon>
        <taxon>Ditrysia</taxon>
        <taxon>Noctuoidea</taxon>
        <taxon>Noctuidae</taxon>
        <taxon>Amphipyrinae</taxon>
        <taxon>Spodoptera</taxon>
    </lineage>
</organism>
<keyword evidence="3" id="KW-0645">Protease</keyword>
<feature type="domain" description="C2H2-type" evidence="7">
    <location>
        <begin position="202"/>
        <end position="229"/>
    </location>
</feature>
<keyword evidence="6" id="KW-0862">Zinc</keyword>
<dbReference type="PANTHER" id="PTHR23402:SF1">
    <property type="entry name" value="PYROGLUTAMYL-PEPTIDASE I"/>
    <property type="match status" value="1"/>
</dbReference>
<keyword evidence="4" id="KW-0378">Hydrolase</keyword>
<keyword evidence="2" id="KW-0963">Cytoplasm</keyword>
<evidence type="ECO:0000256" key="1">
    <source>
        <dbReference type="ARBA" id="ARBA00006641"/>
    </source>
</evidence>
<evidence type="ECO:0000256" key="5">
    <source>
        <dbReference type="ARBA" id="ARBA00022807"/>
    </source>
</evidence>
<dbReference type="Proteomes" id="UP000648187">
    <property type="component" value="Unassembled WGS sequence"/>
</dbReference>
<keyword evidence="6" id="KW-0479">Metal-binding</keyword>
<evidence type="ECO:0000256" key="3">
    <source>
        <dbReference type="ARBA" id="ARBA00022670"/>
    </source>
</evidence>
<dbReference type="Pfam" id="PF01470">
    <property type="entry name" value="Peptidase_C15"/>
    <property type="match status" value="2"/>
</dbReference>
<name>A0A835G9C6_SPOEX</name>
<proteinExistence type="inferred from homology"/>
<dbReference type="InterPro" id="IPR016125">
    <property type="entry name" value="Peptidase_C15-like"/>
</dbReference>
<keyword evidence="5" id="KW-0788">Thiol protease</keyword>
<feature type="domain" description="C2H2-type" evidence="7">
    <location>
        <begin position="363"/>
        <end position="391"/>
    </location>
</feature>
<dbReference type="PANTHER" id="PTHR23402">
    <property type="entry name" value="PROTEASE FAMILY C15 PYROGLUTAMYL-PEPTIDASE I-RELATED"/>
    <property type="match status" value="1"/>
</dbReference>
<feature type="domain" description="C2H2-type" evidence="7">
    <location>
        <begin position="268"/>
        <end position="295"/>
    </location>
</feature>
<dbReference type="SMART" id="SM00355">
    <property type="entry name" value="ZnF_C2H2"/>
    <property type="match status" value="10"/>
</dbReference>
<dbReference type="InterPro" id="IPR000816">
    <property type="entry name" value="Peptidase_C15"/>
</dbReference>
<dbReference type="SUPFAM" id="SSF57667">
    <property type="entry name" value="beta-beta-alpha zinc fingers"/>
    <property type="match status" value="6"/>
</dbReference>
<dbReference type="Gene3D" id="3.30.160.60">
    <property type="entry name" value="Classic Zinc Finger"/>
    <property type="match status" value="8"/>
</dbReference>
<comment type="caution">
    <text evidence="8">The sequence shown here is derived from an EMBL/GenBank/DDBJ whole genome shotgun (WGS) entry which is preliminary data.</text>
</comment>
<feature type="domain" description="C2H2-type" evidence="7">
    <location>
        <begin position="307"/>
        <end position="334"/>
    </location>
</feature>
<dbReference type="InterPro" id="IPR036236">
    <property type="entry name" value="Znf_C2H2_sf"/>
</dbReference>
<feature type="domain" description="C2H2-type" evidence="7">
    <location>
        <begin position="693"/>
        <end position="720"/>
    </location>
</feature>
<feature type="domain" description="C2H2-type" evidence="7">
    <location>
        <begin position="760"/>
        <end position="787"/>
    </location>
</feature>
<reference evidence="8" key="1">
    <citation type="submission" date="2020-08" db="EMBL/GenBank/DDBJ databases">
        <title>Spodoptera exigua strain:BAW_Kor-Di-RS1 Genome sequencing and assembly.</title>
        <authorList>
            <person name="Kim J."/>
            <person name="Nam H.Y."/>
            <person name="Kwon M."/>
            <person name="Choi J.H."/>
            <person name="Cho S.R."/>
            <person name="Kim G.-H."/>
        </authorList>
    </citation>
    <scope>NUCLEOTIDE SEQUENCE</scope>
    <source>
        <strain evidence="8">BAW_Kor-Di-RS1</strain>
        <tissue evidence="8">Whole-body</tissue>
    </source>
</reference>
<protein>
    <recommendedName>
        <fullName evidence="7">C2H2-type domain-containing protein</fullName>
    </recommendedName>
</protein>
<dbReference type="PROSITE" id="PS00028">
    <property type="entry name" value="ZINC_FINGER_C2H2_1"/>
    <property type="match status" value="10"/>
</dbReference>
<dbReference type="Gene3D" id="3.40.630.20">
    <property type="entry name" value="Peptidase C15, pyroglutamyl peptidase I-like"/>
    <property type="match status" value="3"/>
</dbReference>
<keyword evidence="9" id="KW-1185">Reference proteome</keyword>
<accession>A0A835G9C6</accession>
<dbReference type="GO" id="GO:0016920">
    <property type="term" value="F:pyroglutamyl-peptidase activity"/>
    <property type="evidence" value="ECO:0007669"/>
    <property type="project" value="InterPro"/>
</dbReference>
<dbReference type="EMBL" id="JACKWZ010000207">
    <property type="protein sequence ID" value="KAF9411975.1"/>
    <property type="molecule type" value="Genomic_DNA"/>
</dbReference>
<dbReference type="SUPFAM" id="SSF53182">
    <property type="entry name" value="Pyrrolidone carboxyl peptidase (pyroglutamate aminopeptidase)"/>
    <property type="match status" value="3"/>
</dbReference>
<keyword evidence="6" id="KW-0863">Zinc-finger</keyword>
<evidence type="ECO:0000313" key="8">
    <source>
        <dbReference type="EMBL" id="KAF9411975.1"/>
    </source>
</evidence>
<dbReference type="InterPro" id="IPR013087">
    <property type="entry name" value="Znf_C2H2_type"/>
</dbReference>
<evidence type="ECO:0000313" key="9">
    <source>
        <dbReference type="Proteomes" id="UP000648187"/>
    </source>
</evidence>
<dbReference type="PROSITE" id="PS50157">
    <property type="entry name" value="ZINC_FINGER_C2H2_2"/>
    <property type="match status" value="10"/>
</dbReference>
<evidence type="ECO:0000256" key="4">
    <source>
        <dbReference type="ARBA" id="ARBA00022801"/>
    </source>
</evidence>
<dbReference type="GO" id="GO:0008270">
    <property type="term" value="F:zinc ion binding"/>
    <property type="evidence" value="ECO:0007669"/>
    <property type="project" value="UniProtKB-KW"/>
</dbReference>
<feature type="domain" description="C2H2-type" evidence="7">
    <location>
        <begin position="335"/>
        <end position="362"/>
    </location>
</feature>
<feature type="domain" description="C2H2-type" evidence="7">
    <location>
        <begin position="788"/>
        <end position="816"/>
    </location>
</feature>
<dbReference type="GO" id="GO:0005829">
    <property type="term" value="C:cytosol"/>
    <property type="evidence" value="ECO:0007669"/>
    <property type="project" value="InterPro"/>
</dbReference>
<feature type="domain" description="C2H2-type" evidence="7">
    <location>
        <begin position="627"/>
        <end position="654"/>
    </location>
</feature>
<dbReference type="Pfam" id="PF00096">
    <property type="entry name" value="zf-C2H2"/>
    <property type="match status" value="4"/>
</dbReference>
<evidence type="ECO:0000256" key="2">
    <source>
        <dbReference type="ARBA" id="ARBA00022490"/>
    </source>
</evidence>
<dbReference type="GO" id="GO:0006508">
    <property type="term" value="P:proteolysis"/>
    <property type="evidence" value="ECO:0007669"/>
    <property type="project" value="UniProtKB-KW"/>
</dbReference>
<evidence type="ECO:0000259" key="7">
    <source>
        <dbReference type="PROSITE" id="PS50157"/>
    </source>
</evidence>
<sequence length="1026" mass="116552">MKIMDDKLVWLTGFGPFEGALVNDSWVGVKQMPTQCIKKEFGAVVLKQRIPVKYSFVDYFIPYRWAVLQPDLTIHVGVSNAVDCFTLETQAYKSGYTLSDVKGRTPSRGINSTTGPDVLRTNLDVDGICKDFNDLNLDGGSLQARVSNDPGRFLCSYIYYTSSATASRCSCTSPQQVLPRPARLRTSRAHAARHAARYVLRYECPVCAHMFHTRYHVHMHLGTHQREGLVAPHQRAQLLAMVLHNARRIPRHGAPALSGPAPADERSRVCNICGELFQHFYYLEEHLKTHGSRIALEDFDRPEDKKYVCPVCNKGFKLHYYLKLHSFTHSKEKPFICQQCGKGFITKGKLKRHLETHTGLKKYQCHICCKFFTRPSYLRIHIRTIHGTQDYNFRLDKAYGLDSMAAAPPFPSRAQQNTWSNCKIMGDKLVWLTGFGPFEGAHVNDSWVGVKQMPTQCIKKEFGAVVLKQRIPVKYSFVDYFIPYRWAVLQPDLTIHVGVSNAVDCFTLETQAYKSGYTLWDVEGRTPSRGINSTTGPDVLRTNLDVDGICKDFNDLNLDGGSLQARVSNDPGRFLCSYIYYTSLGHGVTLFVHVPFNKYSPDQLGCGLSHISRAHAARHAARYVLRYECPVCAHMFHTRYHVHMHLGTHQREGLVAPHQRAQLLAMVLHNARRIPRHGAPALSGPAPADERSRVCNICGELFQHFYYLEEHLKTHGSRIALEDFDRPEDKKYVCPVCNKGFKLHYYLKLHSFTHSKEKPFICQQCGKGFITKGKLKRHLETHTGLKKYQCHICCKFFTRPSYLRIHIRTIHGTQDYNFRLDKAYGLDSMAAAPPWVGVKQMPTQCIKKEFGAVVLKQRIPVKYSFVDYFIPYRWAVLQPDVSKAFHYKHSISLLNLTIHVGVSNAVDCFTLETQAYKSGYTLWDVEGRTPSRGINSTTGPDVLRTNLDVDGICKDFNDLNLDGGSLQARVSNDPGRFLCSYIYYTSLGHGVTLFVHVPLNKYSPDQLGCGLSHIVQLTLSHMNRHK</sequence>